<dbReference type="SMART" id="SM00903">
    <property type="entry name" value="Flavin_Reduct"/>
    <property type="match status" value="1"/>
</dbReference>
<keyword evidence="2" id="KW-0285">Flavoprotein</keyword>
<name>A0A238Y8D8_9FLAO</name>
<dbReference type="GO" id="GO:0016646">
    <property type="term" value="F:oxidoreductase activity, acting on the CH-NH group of donors, NAD or NADP as acceptor"/>
    <property type="evidence" value="ECO:0007669"/>
    <property type="project" value="UniProtKB-ARBA"/>
</dbReference>
<dbReference type="RefSeq" id="WP_089378677.1">
    <property type="nucleotide sequence ID" value="NZ_FZNX01000004.1"/>
</dbReference>
<dbReference type="GO" id="GO:0010181">
    <property type="term" value="F:FMN binding"/>
    <property type="evidence" value="ECO:0007669"/>
    <property type="project" value="InterPro"/>
</dbReference>
<dbReference type="Gene3D" id="2.30.110.10">
    <property type="entry name" value="Electron Transport, Fmn-binding Protein, Chain A"/>
    <property type="match status" value="1"/>
</dbReference>
<keyword evidence="7" id="KW-1185">Reference proteome</keyword>
<comment type="cofactor">
    <cofactor evidence="1">
        <name>FMN</name>
        <dbReference type="ChEBI" id="CHEBI:58210"/>
    </cofactor>
</comment>
<dbReference type="Proteomes" id="UP000198412">
    <property type="component" value="Unassembled WGS sequence"/>
</dbReference>
<comment type="similarity">
    <text evidence="4">Belongs to the flavoredoxin family.</text>
</comment>
<organism evidence="6 7">
    <name type="scientific">Lutibacter flavus</name>
    <dbReference type="NCBI Taxonomy" id="691689"/>
    <lineage>
        <taxon>Bacteria</taxon>
        <taxon>Pseudomonadati</taxon>
        <taxon>Bacteroidota</taxon>
        <taxon>Flavobacteriia</taxon>
        <taxon>Flavobacteriales</taxon>
        <taxon>Flavobacteriaceae</taxon>
        <taxon>Lutibacter</taxon>
    </lineage>
</organism>
<dbReference type="OrthoDB" id="9794638at2"/>
<accession>A0A238Y8D8</accession>
<gene>
    <name evidence="6" type="ORF">SAMN04488111_2387</name>
</gene>
<dbReference type="SUPFAM" id="SSF50475">
    <property type="entry name" value="FMN-binding split barrel"/>
    <property type="match status" value="1"/>
</dbReference>
<protein>
    <submittedName>
        <fullName evidence="6">NADH-FMN oxidoreductase RutF, flavin reductase (DIM6/NTAB) family</fullName>
    </submittedName>
</protein>
<evidence type="ECO:0000256" key="1">
    <source>
        <dbReference type="ARBA" id="ARBA00001917"/>
    </source>
</evidence>
<evidence type="ECO:0000256" key="4">
    <source>
        <dbReference type="ARBA" id="ARBA00038054"/>
    </source>
</evidence>
<evidence type="ECO:0000313" key="6">
    <source>
        <dbReference type="EMBL" id="SNR67556.1"/>
    </source>
</evidence>
<evidence type="ECO:0000256" key="2">
    <source>
        <dbReference type="ARBA" id="ARBA00022630"/>
    </source>
</evidence>
<dbReference type="AlphaFoldDB" id="A0A238Y8D8"/>
<evidence type="ECO:0000313" key="7">
    <source>
        <dbReference type="Proteomes" id="UP000198412"/>
    </source>
</evidence>
<sequence length="294" mass="32908">MKHTTSIDPNSISTKDLHSILLTAIAPRPIAFASTINLKGEVNLSPFSFFNVFSSNPPILIFSPSRRVRDNTTKHTLQNVEEVKEVVINIVNFPIVEQMSLSSTEYEEGVNEFKKSGLTEVSSVKVKPPRVLESPVSFECKVENIIHLGNEGGAGNLVICKVVYIHIKNEFLDKNNNLDTKKLDLVARLGGSWYARVTEDSLFEIPKPVVAKGIGVDNLPKHIFKTNILTGNNIGRLGNYENIPTKKEIEKMPEILEVLNIENEQLKIEALHQLVKLELENNNLERAISILFCL</sequence>
<dbReference type="InterPro" id="IPR012349">
    <property type="entry name" value="Split_barrel_FMN-bd"/>
</dbReference>
<dbReference type="PANTHER" id="PTHR33798:SF5">
    <property type="entry name" value="FLAVIN REDUCTASE LIKE DOMAIN-CONTAINING PROTEIN"/>
    <property type="match status" value="1"/>
</dbReference>
<dbReference type="PANTHER" id="PTHR33798">
    <property type="entry name" value="FLAVOPROTEIN OXYGENASE"/>
    <property type="match status" value="1"/>
</dbReference>
<feature type="domain" description="Flavin reductase like" evidence="5">
    <location>
        <begin position="23"/>
        <end position="177"/>
    </location>
</feature>
<keyword evidence="3" id="KW-0288">FMN</keyword>
<evidence type="ECO:0000256" key="3">
    <source>
        <dbReference type="ARBA" id="ARBA00022643"/>
    </source>
</evidence>
<dbReference type="InterPro" id="IPR002563">
    <property type="entry name" value="Flavin_Rdtase-like_dom"/>
</dbReference>
<dbReference type="Pfam" id="PF01613">
    <property type="entry name" value="Flavin_Reduct"/>
    <property type="match status" value="1"/>
</dbReference>
<dbReference type="EMBL" id="FZNX01000004">
    <property type="protein sequence ID" value="SNR67556.1"/>
    <property type="molecule type" value="Genomic_DNA"/>
</dbReference>
<reference evidence="7" key="1">
    <citation type="submission" date="2017-06" db="EMBL/GenBank/DDBJ databases">
        <authorList>
            <person name="Varghese N."/>
            <person name="Submissions S."/>
        </authorList>
    </citation>
    <scope>NUCLEOTIDE SEQUENCE [LARGE SCALE GENOMIC DNA]</scope>
    <source>
        <strain evidence="7">DSM 27993</strain>
    </source>
</reference>
<evidence type="ECO:0000259" key="5">
    <source>
        <dbReference type="SMART" id="SM00903"/>
    </source>
</evidence>
<proteinExistence type="inferred from homology"/>